<dbReference type="CDD" id="cd18807">
    <property type="entry name" value="SF1_C_UvrD"/>
    <property type="match status" value="1"/>
</dbReference>
<evidence type="ECO:0000256" key="10">
    <source>
        <dbReference type="ARBA" id="ARBA00034923"/>
    </source>
</evidence>
<dbReference type="STRING" id="1357400.HMPREF2086_00979"/>
<evidence type="ECO:0000256" key="12">
    <source>
        <dbReference type="PROSITE-ProRule" id="PRU00560"/>
    </source>
</evidence>
<evidence type="ECO:0000256" key="7">
    <source>
        <dbReference type="ARBA" id="ARBA00023235"/>
    </source>
</evidence>
<dbReference type="GO" id="GO:0000725">
    <property type="term" value="P:recombinational repair"/>
    <property type="evidence" value="ECO:0007669"/>
    <property type="project" value="TreeGrafter"/>
</dbReference>
<dbReference type="CDD" id="cd17932">
    <property type="entry name" value="DEXQc_UvrD"/>
    <property type="match status" value="1"/>
</dbReference>
<dbReference type="EMBL" id="AZJI01000004">
    <property type="protein sequence ID" value="ETD24229.1"/>
    <property type="molecule type" value="Genomic_DNA"/>
</dbReference>
<evidence type="ECO:0000256" key="1">
    <source>
        <dbReference type="ARBA" id="ARBA00009922"/>
    </source>
</evidence>
<keyword evidence="5 12" id="KW-0067">ATP-binding</keyword>
<keyword evidence="7" id="KW-0413">Isomerase</keyword>
<feature type="domain" description="UvrD-like helicase C-terminal" evidence="14">
    <location>
        <begin position="296"/>
        <end position="565"/>
    </location>
</feature>
<dbReference type="PANTHER" id="PTHR11070">
    <property type="entry name" value="UVRD / RECB / PCRA DNA HELICASE FAMILY MEMBER"/>
    <property type="match status" value="1"/>
</dbReference>
<dbReference type="RefSeq" id="WP_023927702.1">
    <property type="nucleotide sequence ID" value="NZ_KI669454.1"/>
</dbReference>
<dbReference type="PROSITE" id="PS51198">
    <property type="entry name" value="UVRD_HELICASE_ATP_BIND"/>
    <property type="match status" value="1"/>
</dbReference>
<dbReference type="Gene3D" id="1.10.10.160">
    <property type="match status" value="1"/>
</dbReference>
<dbReference type="eggNOG" id="COG0210">
    <property type="taxonomic scope" value="Bacteria"/>
</dbReference>
<keyword evidence="3 12" id="KW-0378">Hydrolase</keyword>
<dbReference type="EC" id="5.6.2.4" evidence="9"/>
<dbReference type="InterPro" id="IPR014017">
    <property type="entry name" value="DNA_helicase_UvrD-like_C"/>
</dbReference>
<proteinExistence type="inferred from homology"/>
<dbReference type="AlphaFoldDB" id="V8CA37"/>
<dbReference type="HOGENOM" id="CLU_004585_5_2_7"/>
<dbReference type="PANTHER" id="PTHR11070:SF2">
    <property type="entry name" value="ATP-DEPENDENT DNA HELICASE SRS2"/>
    <property type="match status" value="1"/>
</dbReference>
<dbReference type="OrthoDB" id="9810135at2"/>
<evidence type="ECO:0000256" key="2">
    <source>
        <dbReference type="ARBA" id="ARBA00022741"/>
    </source>
</evidence>
<evidence type="ECO:0000259" key="13">
    <source>
        <dbReference type="PROSITE" id="PS51198"/>
    </source>
</evidence>
<dbReference type="PATRIC" id="fig|1357400.3.peg.1338"/>
<evidence type="ECO:0000259" key="14">
    <source>
        <dbReference type="PROSITE" id="PS51217"/>
    </source>
</evidence>
<sequence length="712" mass="80560">MSHLLDSLNPKQKEAATHIDGALLILAGAGSGKTKTLTSRLAYLIKEVGISPDSTLTLTFTNKAASEMKERALNLLRESSNKNGAKEANFAQSFLSLPPPLLCTFHRFGLLFLRLHISYLGREATFTLIDTDDQKRIIKQIDSSMQTAMILGYISNQKNALISAKNATLSAKTPQQKMLSKIYEKYEEFLLKNNMVDFDDLLLLSFRILDSDENLCAQTSQKYQYIMVDEYQDTNLLQVALLKKLCATHQNLCVVGDDDQSIYSWRGADIGYILGFAQSFDNAKVIKLESNYRSKAPILEAANALIAHNTSRLGKQLESTRGQGENVEHIYSYDENAEANTIAQKIAKLINNGINPQEIAILFRLNALSRSIEEGLNRAKIPYKLIGAIRFYERAEIKDILAYFRLVVNMSDDFSLKRIINTPKRGIGEVVQKKIFSLAESLGISVFEAYKLGHLDSILRPAQKNELEKLFVILQDLQKVLEESPLKFLADFGEKIQIIDEVKNKHDEIDRLANVHEFYGYFRDYITQNPHNSLSDFLGDLSLSSGLDVPLQDCVCLMSVHSAKGLEFEYVFVVGMEKGFFPLMRDESDLEEERRLGYVAFTRAKDKLFTSSVRSRFYKGRREIMDLSPFLYEANILQKNTKSNELDEILLDSPSSQNSDNDGDNTYRFRNGEAVRHKIFGAGVIKEVQGDKLHINFGGNVRVIMQDFVEKI</sequence>
<feature type="binding site" evidence="12">
    <location>
        <begin position="27"/>
        <end position="34"/>
    </location>
    <ligand>
        <name>ATP</name>
        <dbReference type="ChEBI" id="CHEBI:30616"/>
    </ligand>
</feature>
<comment type="catalytic activity">
    <reaction evidence="11">
        <text>ATP + H2O = ADP + phosphate + H(+)</text>
        <dbReference type="Rhea" id="RHEA:13065"/>
        <dbReference type="ChEBI" id="CHEBI:15377"/>
        <dbReference type="ChEBI" id="CHEBI:15378"/>
        <dbReference type="ChEBI" id="CHEBI:30616"/>
        <dbReference type="ChEBI" id="CHEBI:43474"/>
        <dbReference type="ChEBI" id="CHEBI:456216"/>
        <dbReference type="EC" id="5.6.2.4"/>
    </reaction>
</comment>
<dbReference type="InterPro" id="IPR013986">
    <property type="entry name" value="DExx_box_DNA_helicase_dom_sf"/>
</dbReference>
<comment type="catalytic activity">
    <reaction evidence="8">
        <text>Couples ATP hydrolysis with the unwinding of duplex DNA by translocating in the 3'-5' direction.</text>
        <dbReference type="EC" id="5.6.2.4"/>
    </reaction>
</comment>
<evidence type="ECO:0000256" key="9">
    <source>
        <dbReference type="ARBA" id="ARBA00034808"/>
    </source>
</evidence>
<evidence type="ECO:0000256" key="11">
    <source>
        <dbReference type="ARBA" id="ARBA00048988"/>
    </source>
</evidence>
<dbReference type="SUPFAM" id="SSF52540">
    <property type="entry name" value="P-loop containing nucleoside triphosphate hydrolases"/>
    <property type="match status" value="1"/>
</dbReference>
<dbReference type="InterPro" id="IPR014016">
    <property type="entry name" value="UvrD-like_ATP-bd"/>
</dbReference>
<gene>
    <name evidence="15" type="ORF">HMPREF2086_00979</name>
</gene>
<evidence type="ECO:0000313" key="16">
    <source>
        <dbReference type="Proteomes" id="UP000018731"/>
    </source>
</evidence>
<organism evidence="15 16">
    <name type="scientific">Helicobacter macacae MIT 99-5501</name>
    <dbReference type="NCBI Taxonomy" id="1357400"/>
    <lineage>
        <taxon>Bacteria</taxon>
        <taxon>Pseudomonadati</taxon>
        <taxon>Campylobacterota</taxon>
        <taxon>Epsilonproteobacteria</taxon>
        <taxon>Campylobacterales</taxon>
        <taxon>Helicobacteraceae</taxon>
        <taxon>Helicobacter</taxon>
    </lineage>
</organism>
<dbReference type="GO" id="GO:0005524">
    <property type="term" value="F:ATP binding"/>
    <property type="evidence" value="ECO:0007669"/>
    <property type="project" value="UniProtKB-UniRule"/>
</dbReference>
<evidence type="ECO:0000256" key="3">
    <source>
        <dbReference type="ARBA" id="ARBA00022801"/>
    </source>
</evidence>
<keyword evidence="2 12" id="KW-0547">Nucleotide-binding</keyword>
<keyword evidence="6" id="KW-0238">DNA-binding</keyword>
<dbReference type="Gene3D" id="3.40.50.300">
    <property type="entry name" value="P-loop containing nucleotide triphosphate hydrolases"/>
    <property type="match status" value="2"/>
</dbReference>
<accession>V8CA37</accession>
<dbReference type="Pfam" id="PF13361">
    <property type="entry name" value="UvrD_C"/>
    <property type="match status" value="1"/>
</dbReference>
<dbReference type="Proteomes" id="UP000018731">
    <property type="component" value="Unassembled WGS sequence"/>
</dbReference>
<comment type="similarity">
    <text evidence="1">Belongs to the helicase family. UvrD subfamily.</text>
</comment>
<dbReference type="GO" id="GO:0033202">
    <property type="term" value="C:DNA helicase complex"/>
    <property type="evidence" value="ECO:0007669"/>
    <property type="project" value="TreeGrafter"/>
</dbReference>
<evidence type="ECO:0000256" key="5">
    <source>
        <dbReference type="ARBA" id="ARBA00022840"/>
    </source>
</evidence>
<keyword evidence="16" id="KW-1185">Reference proteome</keyword>
<evidence type="ECO:0000256" key="4">
    <source>
        <dbReference type="ARBA" id="ARBA00022806"/>
    </source>
</evidence>
<dbReference type="GO" id="GO:0005829">
    <property type="term" value="C:cytosol"/>
    <property type="evidence" value="ECO:0007669"/>
    <property type="project" value="TreeGrafter"/>
</dbReference>
<evidence type="ECO:0000256" key="6">
    <source>
        <dbReference type="ARBA" id="ARBA00023125"/>
    </source>
</evidence>
<dbReference type="Pfam" id="PF00580">
    <property type="entry name" value="UvrD-helicase"/>
    <property type="match status" value="1"/>
</dbReference>
<protein>
    <recommendedName>
        <fullName evidence="9">DNA 3'-5' helicase</fullName>
        <ecNumber evidence="9">5.6.2.4</ecNumber>
    </recommendedName>
    <alternativeName>
        <fullName evidence="10">DNA 3'-5' helicase II</fullName>
    </alternativeName>
</protein>
<keyword evidence="4 12" id="KW-0347">Helicase</keyword>
<dbReference type="Gene3D" id="1.10.486.10">
    <property type="entry name" value="PCRA, domain 4"/>
    <property type="match status" value="1"/>
</dbReference>
<comment type="caution">
    <text evidence="15">The sequence shown here is derived from an EMBL/GenBank/DDBJ whole genome shotgun (WGS) entry which is preliminary data.</text>
</comment>
<evidence type="ECO:0000256" key="8">
    <source>
        <dbReference type="ARBA" id="ARBA00034617"/>
    </source>
</evidence>
<evidence type="ECO:0000313" key="15">
    <source>
        <dbReference type="EMBL" id="ETD24229.1"/>
    </source>
</evidence>
<feature type="domain" description="UvrD-like helicase ATP-binding" evidence="13">
    <location>
        <begin position="6"/>
        <end position="295"/>
    </location>
</feature>
<dbReference type="PROSITE" id="PS51217">
    <property type="entry name" value="UVRD_HELICASE_CTER"/>
    <property type="match status" value="1"/>
</dbReference>
<dbReference type="InterPro" id="IPR027417">
    <property type="entry name" value="P-loop_NTPase"/>
</dbReference>
<dbReference type="GO" id="GO:0043138">
    <property type="term" value="F:3'-5' DNA helicase activity"/>
    <property type="evidence" value="ECO:0007669"/>
    <property type="project" value="UniProtKB-EC"/>
</dbReference>
<dbReference type="GO" id="GO:0003677">
    <property type="term" value="F:DNA binding"/>
    <property type="evidence" value="ECO:0007669"/>
    <property type="project" value="UniProtKB-KW"/>
</dbReference>
<dbReference type="InterPro" id="IPR000212">
    <property type="entry name" value="DNA_helicase_UvrD/REP"/>
</dbReference>
<dbReference type="GO" id="GO:0016887">
    <property type="term" value="F:ATP hydrolysis activity"/>
    <property type="evidence" value="ECO:0007669"/>
    <property type="project" value="RHEA"/>
</dbReference>
<reference evidence="15 16" key="1">
    <citation type="journal article" date="2014" name="Genome Announc.">
        <title>Draft genome sequences of six enterohepatic helicobacter species isolated from humans and one from rhesus macaques.</title>
        <authorList>
            <person name="Shen Z."/>
            <person name="Sheh A."/>
            <person name="Young S.K."/>
            <person name="Abouelliel A."/>
            <person name="Ward D.V."/>
            <person name="Earl A.M."/>
            <person name="Fox J.G."/>
        </authorList>
    </citation>
    <scope>NUCLEOTIDE SEQUENCE [LARGE SCALE GENOMIC DNA]</scope>
    <source>
        <strain evidence="15 16">MIT 99-5501</strain>
    </source>
</reference>
<name>V8CA37_9HELI</name>